<organism evidence="2 3">
    <name type="scientific">Cyphellophora attinorum</name>
    <dbReference type="NCBI Taxonomy" id="1664694"/>
    <lineage>
        <taxon>Eukaryota</taxon>
        <taxon>Fungi</taxon>
        <taxon>Dikarya</taxon>
        <taxon>Ascomycota</taxon>
        <taxon>Pezizomycotina</taxon>
        <taxon>Eurotiomycetes</taxon>
        <taxon>Chaetothyriomycetidae</taxon>
        <taxon>Chaetothyriales</taxon>
        <taxon>Cyphellophoraceae</taxon>
        <taxon>Cyphellophora</taxon>
    </lineage>
</organism>
<feature type="chain" id="PRO_5005856946" evidence="1">
    <location>
        <begin position="17"/>
        <end position="93"/>
    </location>
</feature>
<keyword evidence="3" id="KW-1185">Reference proteome</keyword>
<keyword evidence="1" id="KW-0732">Signal</keyword>
<accession>A0A0N0NPD8</accession>
<protein>
    <submittedName>
        <fullName evidence="2">Uncharacterized protein</fullName>
    </submittedName>
</protein>
<proteinExistence type="predicted"/>
<evidence type="ECO:0000313" key="2">
    <source>
        <dbReference type="EMBL" id="KPI42608.1"/>
    </source>
</evidence>
<name>A0A0N0NPD8_9EURO</name>
<dbReference type="GeneID" id="28742002"/>
<comment type="caution">
    <text evidence="2">The sequence shown here is derived from an EMBL/GenBank/DDBJ whole genome shotgun (WGS) entry which is preliminary data.</text>
</comment>
<feature type="signal peptide" evidence="1">
    <location>
        <begin position="1"/>
        <end position="16"/>
    </location>
</feature>
<gene>
    <name evidence="2" type="ORF">AB675_9576</name>
</gene>
<sequence>MKLLLPFLALFALVASNPVPEGLLDNLPVLQPRADECEACATNYTLCYNLCFYQQILNQAVCAASCGAAKGCKVEACAKCEDFAKEHCSSSSS</sequence>
<dbReference type="AlphaFoldDB" id="A0A0N0NPD8"/>
<dbReference type="Proteomes" id="UP000038010">
    <property type="component" value="Unassembled WGS sequence"/>
</dbReference>
<dbReference type="RefSeq" id="XP_018002571.1">
    <property type="nucleotide sequence ID" value="XM_018150122.1"/>
</dbReference>
<evidence type="ECO:0000313" key="3">
    <source>
        <dbReference type="Proteomes" id="UP000038010"/>
    </source>
</evidence>
<evidence type="ECO:0000256" key="1">
    <source>
        <dbReference type="SAM" id="SignalP"/>
    </source>
</evidence>
<reference evidence="2 3" key="1">
    <citation type="submission" date="2015-06" db="EMBL/GenBank/DDBJ databases">
        <title>Draft genome of the ant-associated black yeast Phialophora attae CBS 131958.</title>
        <authorList>
            <person name="Moreno L.F."/>
            <person name="Stielow B.J."/>
            <person name="de Hoog S."/>
            <person name="Vicente V.A."/>
            <person name="Weiss V.A."/>
            <person name="de Vries M."/>
            <person name="Cruz L.M."/>
            <person name="Souza E.M."/>
        </authorList>
    </citation>
    <scope>NUCLEOTIDE SEQUENCE [LARGE SCALE GENOMIC DNA]</scope>
    <source>
        <strain evidence="2 3">CBS 131958</strain>
    </source>
</reference>
<dbReference type="VEuPathDB" id="FungiDB:AB675_9576"/>
<dbReference type="EMBL" id="LFJN01000007">
    <property type="protein sequence ID" value="KPI42608.1"/>
    <property type="molecule type" value="Genomic_DNA"/>
</dbReference>